<accession>A0A8H3I0K3</accession>
<dbReference type="PANTHER" id="PTHR45694:SF18">
    <property type="entry name" value="GLUTAREDOXIN-1-RELATED"/>
    <property type="match status" value="1"/>
</dbReference>
<organism evidence="3 4">
    <name type="scientific">Rhizoctonia solani</name>
    <dbReference type="NCBI Taxonomy" id="456999"/>
    <lineage>
        <taxon>Eukaryota</taxon>
        <taxon>Fungi</taxon>
        <taxon>Dikarya</taxon>
        <taxon>Basidiomycota</taxon>
        <taxon>Agaricomycotina</taxon>
        <taxon>Agaricomycetes</taxon>
        <taxon>Cantharellales</taxon>
        <taxon>Ceratobasidiaceae</taxon>
        <taxon>Rhizoctonia</taxon>
    </lineage>
</organism>
<evidence type="ECO:0000256" key="1">
    <source>
        <dbReference type="SAM" id="Phobius"/>
    </source>
</evidence>
<gene>
    <name evidence="3" type="ORF">RDB_LOCUS79160</name>
</gene>
<reference evidence="3" key="1">
    <citation type="submission" date="2021-01" db="EMBL/GenBank/DDBJ databases">
        <authorList>
            <person name="Kaushik A."/>
        </authorList>
    </citation>
    <scope>NUCLEOTIDE SEQUENCE</scope>
    <source>
        <strain evidence="3">AG5</strain>
    </source>
</reference>
<evidence type="ECO:0000259" key="2">
    <source>
        <dbReference type="Pfam" id="PF00462"/>
    </source>
</evidence>
<dbReference type="EMBL" id="CAJNJQ010001611">
    <property type="protein sequence ID" value="CAE7144698.1"/>
    <property type="molecule type" value="Genomic_DNA"/>
</dbReference>
<dbReference type="GO" id="GO:0005737">
    <property type="term" value="C:cytoplasm"/>
    <property type="evidence" value="ECO:0007669"/>
    <property type="project" value="TreeGrafter"/>
</dbReference>
<dbReference type="CDD" id="cd03419">
    <property type="entry name" value="GRX_GRXh_1_2_like"/>
    <property type="match status" value="1"/>
</dbReference>
<protein>
    <recommendedName>
        <fullName evidence="2">Glutaredoxin domain-containing protein</fullName>
    </recommendedName>
</protein>
<comment type="caution">
    <text evidence="3">The sequence shown here is derived from an EMBL/GenBank/DDBJ whole genome shotgun (WGS) entry which is preliminary data.</text>
</comment>
<dbReference type="SUPFAM" id="SSF52833">
    <property type="entry name" value="Thioredoxin-like"/>
    <property type="match status" value="1"/>
</dbReference>
<keyword evidence="1" id="KW-0812">Transmembrane</keyword>
<evidence type="ECO:0000313" key="3">
    <source>
        <dbReference type="EMBL" id="CAE7144698.1"/>
    </source>
</evidence>
<dbReference type="PROSITE" id="PS00195">
    <property type="entry name" value="GLUTAREDOXIN_1"/>
    <property type="match status" value="1"/>
</dbReference>
<keyword evidence="1" id="KW-1133">Transmembrane helix</keyword>
<dbReference type="GO" id="GO:0015038">
    <property type="term" value="F:glutathione disulfide oxidoreductase activity"/>
    <property type="evidence" value="ECO:0007669"/>
    <property type="project" value="TreeGrafter"/>
</dbReference>
<dbReference type="Gene3D" id="3.40.30.10">
    <property type="entry name" value="Glutaredoxin"/>
    <property type="match status" value="1"/>
</dbReference>
<dbReference type="PANTHER" id="PTHR45694">
    <property type="entry name" value="GLUTAREDOXIN 2"/>
    <property type="match status" value="1"/>
</dbReference>
<sequence length="267" mass="30348">MILRPSRLLDNAHVLIREQDGKKRIVIFSKSYCPYCLKAKAQIESFKGSLSSSEKDQVEVDIFELDERDDGSAIQDYLHKKNGQRTVPNIYIVPAQLEVLVRFTMRTAAFISYIFFFFFALLGVVSAAPEPVQVGSILARDVDTTPAEDGLAGLIARGDDDHHNDYCWKKDGWSKCGKWNSCCKKYQTCCGGNKCCDKGYKCVRKGHKDDHDDDDDHHKRGDDDHHGGGKWGWYCKKSHWIEIAPNFRSLAHLLDSCSRTVLVYDFS</sequence>
<proteinExistence type="predicted"/>
<evidence type="ECO:0000313" key="4">
    <source>
        <dbReference type="Proteomes" id="UP000663827"/>
    </source>
</evidence>
<feature type="domain" description="Glutaredoxin" evidence="2">
    <location>
        <begin position="25"/>
        <end position="92"/>
    </location>
</feature>
<dbReference type="PROSITE" id="PS51354">
    <property type="entry name" value="GLUTAREDOXIN_2"/>
    <property type="match status" value="1"/>
</dbReference>
<keyword evidence="1" id="KW-0472">Membrane</keyword>
<dbReference type="AlphaFoldDB" id="A0A8H3I0K3"/>
<name>A0A8H3I0K3_9AGAM</name>
<dbReference type="InterPro" id="IPR011767">
    <property type="entry name" value="GLR_AS"/>
</dbReference>
<dbReference type="GO" id="GO:0034599">
    <property type="term" value="P:cellular response to oxidative stress"/>
    <property type="evidence" value="ECO:0007669"/>
    <property type="project" value="TreeGrafter"/>
</dbReference>
<dbReference type="Pfam" id="PF00462">
    <property type="entry name" value="Glutaredoxin"/>
    <property type="match status" value="1"/>
</dbReference>
<dbReference type="Proteomes" id="UP000663827">
    <property type="component" value="Unassembled WGS sequence"/>
</dbReference>
<dbReference type="InterPro" id="IPR036249">
    <property type="entry name" value="Thioredoxin-like_sf"/>
</dbReference>
<feature type="transmembrane region" description="Helical" evidence="1">
    <location>
        <begin position="110"/>
        <end position="128"/>
    </location>
</feature>
<dbReference type="InterPro" id="IPR002109">
    <property type="entry name" value="Glutaredoxin"/>
</dbReference>